<protein>
    <submittedName>
        <fullName evidence="1">Uncharacterized protein</fullName>
    </submittedName>
</protein>
<comment type="caution">
    <text evidence="1">The sequence shown here is derived from an EMBL/GenBank/DDBJ whole genome shotgun (WGS) entry which is preliminary data.</text>
</comment>
<evidence type="ECO:0000313" key="2">
    <source>
        <dbReference type="Proteomes" id="UP001056120"/>
    </source>
</evidence>
<accession>A0ACB9CER5</accession>
<dbReference type="EMBL" id="CM042038">
    <property type="protein sequence ID" value="KAI3732811.1"/>
    <property type="molecule type" value="Genomic_DNA"/>
</dbReference>
<proteinExistence type="predicted"/>
<dbReference type="Proteomes" id="UP001056120">
    <property type="component" value="Linkage Group LG21"/>
</dbReference>
<name>A0ACB9CER5_9ASTR</name>
<reference evidence="2" key="1">
    <citation type="journal article" date="2022" name="Mol. Ecol. Resour.">
        <title>The genomes of chicory, endive, great burdock and yacon provide insights into Asteraceae palaeo-polyploidization history and plant inulin production.</title>
        <authorList>
            <person name="Fan W."/>
            <person name="Wang S."/>
            <person name="Wang H."/>
            <person name="Wang A."/>
            <person name="Jiang F."/>
            <person name="Liu H."/>
            <person name="Zhao H."/>
            <person name="Xu D."/>
            <person name="Zhang Y."/>
        </authorList>
    </citation>
    <scope>NUCLEOTIDE SEQUENCE [LARGE SCALE GENOMIC DNA]</scope>
    <source>
        <strain evidence="2">cv. Yunnan</strain>
    </source>
</reference>
<evidence type="ECO:0000313" key="1">
    <source>
        <dbReference type="EMBL" id="KAI3732811.1"/>
    </source>
</evidence>
<organism evidence="1 2">
    <name type="scientific">Smallanthus sonchifolius</name>
    <dbReference type="NCBI Taxonomy" id="185202"/>
    <lineage>
        <taxon>Eukaryota</taxon>
        <taxon>Viridiplantae</taxon>
        <taxon>Streptophyta</taxon>
        <taxon>Embryophyta</taxon>
        <taxon>Tracheophyta</taxon>
        <taxon>Spermatophyta</taxon>
        <taxon>Magnoliopsida</taxon>
        <taxon>eudicotyledons</taxon>
        <taxon>Gunneridae</taxon>
        <taxon>Pentapetalae</taxon>
        <taxon>asterids</taxon>
        <taxon>campanulids</taxon>
        <taxon>Asterales</taxon>
        <taxon>Asteraceae</taxon>
        <taxon>Asteroideae</taxon>
        <taxon>Heliantheae alliance</taxon>
        <taxon>Millerieae</taxon>
        <taxon>Smallanthus</taxon>
    </lineage>
</organism>
<keyword evidence="2" id="KW-1185">Reference proteome</keyword>
<reference evidence="1 2" key="2">
    <citation type="journal article" date="2022" name="Mol. Ecol. Resour.">
        <title>The genomes of chicory, endive, great burdock and yacon provide insights into Asteraceae paleo-polyploidization history and plant inulin production.</title>
        <authorList>
            <person name="Fan W."/>
            <person name="Wang S."/>
            <person name="Wang H."/>
            <person name="Wang A."/>
            <person name="Jiang F."/>
            <person name="Liu H."/>
            <person name="Zhao H."/>
            <person name="Xu D."/>
            <person name="Zhang Y."/>
        </authorList>
    </citation>
    <scope>NUCLEOTIDE SEQUENCE [LARGE SCALE GENOMIC DNA]</scope>
    <source>
        <strain evidence="2">cv. Yunnan</strain>
        <tissue evidence="1">Leaves</tissue>
    </source>
</reference>
<gene>
    <name evidence="1" type="ORF">L1987_64020</name>
</gene>
<sequence length="182" mass="21270">MQLMYMDIRCNAGNYVLFKYEDFATGSLCWWKVEFNHSTNQIKYFLKDLIHSKAEADPPYMEIPVGVILDMGSWIGKTVHSYISMAVSEFYKANSHYKTRTIRILVENHCMPFLLMRCLIFYALKKPSFAVHILDIPTSTSMLDCKSYAHMLDMELVEKRNILVGDWMSSTKFTDEPKHEQV</sequence>